<evidence type="ECO:0000313" key="2">
    <source>
        <dbReference type="Proteomes" id="UP000192343"/>
    </source>
</evidence>
<dbReference type="STRING" id="1963862.B4O97_03425"/>
<dbReference type="AlphaFoldDB" id="A0A1Y1S1E4"/>
<proteinExistence type="predicted"/>
<keyword evidence="2" id="KW-1185">Reference proteome</keyword>
<reference evidence="1 2" key="1">
    <citation type="submission" date="2017-03" db="EMBL/GenBank/DDBJ databases">
        <title>Draft Genome sequence of Marispirochaeta sp. strain JC444.</title>
        <authorList>
            <person name="Shivani Y."/>
            <person name="Subhash Y."/>
            <person name="Sasikala C."/>
            <person name="Ramana C."/>
        </authorList>
    </citation>
    <scope>NUCLEOTIDE SEQUENCE [LARGE SCALE GENOMIC DNA]</scope>
    <source>
        <strain evidence="1 2">JC444</strain>
    </source>
</reference>
<accession>A0A1Y1S1E4</accession>
<protein>
    <submittedName>
        <fullName evidence="1">Uncharacterized protein</fullName>
    </submittedName>
</protein>
<dbReference type="EMBL" id="MWQY01000003">
    <property type="protein sequence ID" value="ORC37253.1"/>
    <property type="molecule type" value="Genomic_DNA"/>
</dbReference>
<name>A0A1Y1S1E4_9SPIO</name>
<dbReference type="RefSeq" id="WP_083048349.1">
    <property type="nucleotide sequence ID" value="NZ_MWQY01000003.1"/>
</dbReference>
<dbReference type="Proteomes" id="UP000192343">
    <property type="component" value="Unassembled WGS sequence"/>
</dbReference>
<evidence type="ECO:0000313" key="1">
    <source>
        <dbReference type="EMBL" id="ORC37253.1"/>
    </source>
</evidence>
<comment type="caution">
    <text evidence="1">The sequence shown here is derived from an EMBL/GenBank/DDBJ whole genome shotgun (WGS) entry which is preliminary data.</text>
</comment>
<sequence length="71" mass="8222">MIAKILKKTGEYETVPVDVEGETVDQQREILEEVKSVEVTEENRDLILKNVKLRAIILKRETGYDHIVKID</sequence>
<gene>
    <name evidence="1" type="ORF">B4O97_03425</name>
</gene>
<organism evidence="1 2">
    <name type="scientific">Marispirochaeta aestuarii</name>
    <dbReference type="NCBI Taxonomy" id="1963862"/>
    <lineage>
        <taxon>Bacteria</taxon>
        <taxon>Pseudomonadati</taxon>
        <taxon>Spirochaetota</taxon>
        <taxon>Spirochaetia</taxon>
        <taxon>Spirochaetales</taxon>
        <taxon>Spirochaetaceae</taxon>
        <taxon>Marispirochaeta</taxon>
    </lineage>
</organism>